<evidence type="ECO:0000313" key="3">
    <source>
        <dbReference type="EMBL" id="EYU19796.1"/>
    </source>
</evidence>
<feature type="compositionally biased region" description="Low complexity" evidence="2">
    <location>
        <begin position="378"/>
        <end position="390"/>
    </location>
</feature>
<feature type="compositionally biased region" description="Basic and acidic residues" evidence="2">
    <location>
        <begin position="136"/>
        <end position="155"/>
    </location>
</feature>
<dbReference type="eggNOG" id="ENOG502QR45">
    <property type="taxonomic scope" value="Eukaryota"/>
</dbReference>
<feature type="compositionally biased region" description="Polar residues" evidence="2">
    <location>
        <begin position="220"/>
        <end position="230"/>
    </location>
</feature>
<evidence type="ECO:0000256" key="1">
    <source>
        <dbReference type="SAM" id="Coils"/>
    </source>
</evidence>
<feature type="region of interest" description="Disordered" evidence="2">
    <location>
        <begin position="417"/>
        <end position="437"/>
    </location>
</feature>
<protein>
    <submittedName>
        <fullName evidence="3">Uncharacterized protein</fullName>
    </submittedName>
</protein>
<keyword evidence="1" id="KW-0175">Coiled coil</keyword>
<dbReference type="OrthoDB" id="1939754at2759"/>
<gene>
    <name evidence="3" type="ORF">MIMGU_mgv1a003492mg</name>
</gene>
<feature type="compositionally biased region" description="Low complexity" evidence="2">
    <location>
        <begin position="424"/>
        <end position="433"/>
    </location>
</feature>
<evidence type="ECO:0000256" key="2">
    <source>
        <dbReference type="SAM" id="MobiDB-lite"/>
    </source>
</evidence>
<feature type="compositionally biased region" description="Acidic residues" evidence="2">
    <location>
        <begin position="74"/>
        <end position="84"/>
    </location>
</feature>
<feature type="compositionally biased region" description="Polar residues" evidence="2">
    <location>
        <begin position="547"/>
        <end position="557"/>
    </location>
</feature>
<feature type="coiled-coil region" evidence="1">
    <location>
        <begin position="23"/>
        <end position="57"/>
    </location>
</feature>
<dbReference type="Proteomes" id="UP000030748">
    <property type="component" value="Unassembled WGS sequence"/>
</dbReference>
<dbReference type="PhylomeDB" id="A0A022PVH4"/>
<feature type="region of interest" description="Disordered" evidence="2">
    <location>
        <begin position="205"/>
        <end position="231"/>
    </location>
</feature>
<feature type="compositionally biased region" description="Polar residues" evidence="2">
    <location>
        <begin position="93"/>
        <end position="105"/>
    </location>
</feature>
<keyword evidence="4" id="KW-1185">Reference proteome</keyword>
<feature type="compositionally biased region" description="Basic residues" evidence="2">
    <location>
        <begin position="169"/>
        <end position="181"/>
    </location>
</feature>
<dbReference type="PANTHER" id="PTHR33701:SF3">
    <property type="entry name" value="TRANSCRIPTIONAL REGULATOR ATRX"/>
    <property type="match status" value="1"/>
</dbReference>
<feature type="compositionally biased region" description="Basic and acidic residues" evidence="2">
    <location>
        <begin position="355"/>
        <end position="371"/>
    </location>
</feature>
<feature type="compositionally biased region" description="Polar residues" evidence="2">
    <location>
        <begin position="336"/>
        <end position="354"/>
    </location>
</feature>
<feature type="compositionally biased region" description="Basic and acidic residues" evidence="2">
    <location>
        <begin position="258"/>
        <end position="269"/>
    </location>
</feature>
<organism evidence="3 4">
    <name type="scientific">Erythranthe guttata</name>
    <name type="common">Yellow monkey flower</name>
    <name type="synonym">Mimulus guttatus</name>
    <dbReference type="NCBI Taxonomy" id="4155"/>
    <lineage>
        <taxon>Eukaryota</taxon>
        <taxon>Viridiplantae</taxon>
        <taxon>Streptophyta</taxon>
        <taxon>Embryophyta</taxon>
        <taxon>Tracheophyta</taxon>
        <taxon>Spermatophyta</taxon>
        <taxon>Magnoliopsida</taxon>
        <taxon>eudicotyledons</taxon>
        <taxon>Gunneridae</taxon>
        <taxon>Pentapetalae</taxon>
        <taxon>asterids</taxon>
        <taxon>lamiids</taxon>
        <taxon>Lamiales</taxon>
        <taxon>Phrymaceae</taxon>
        <taxon>Erythranthe</taxon>
    </lineage>
</organism>
<feature type="compositionally biased region" description="Polar residues" evidence="2">
    <location>
        <begin position="301"/>
        <end position="322"/>
    </location>
</feature>
<dbReference type="STRING" id="4155.A0A022PVH4"/>
<dbReference type="PANTHER" id="PTHR33701">
    <property type="entry name" value="TRANSMEMBRANE PROTEIN"/>
    <property type="match status" value="1"/>
</dbReference>
<accession>A0A022PVH4</accession>
<feature type="region of interest" description="Disordered" evidence="2">
    <location>
        <begin position="536"/>
        <end position="581"/>
    </location>
</feature>
<name>A0A022PVH4_ERYGU</name>
<sequence length="581" mass="64980">MEESNAMTIEFLRARLLSERSVSKSARQRADELSKRVAELTEQLNFVSLQRKKAEKATADVLAMLENHGISDVSEEFDSCSEQDESPHELKARNSSLVIQETSTNHKPRKNETEAYSSSEIESCPSIGSRSLSWKSTKDPQRHSPEKKKYIDSVRRRTSFSSNGSSAKRAGKSCRRIRHRETRSIEELQNVDTEKAVNSRDVCNCSSNGEPVALTESPVLRSNNEAQESNIGHYFNGDMESALQHQAQLIGQYEEEEKAQREWEDKFRENNNSGGTQDSCDPGNHSDVTEELYEMKPPKQSFASETVCTDNQETKQEPQISKSLPPVTYDNHKVNSQEQKLVGESSATEFSFPTSKEKSDNDSSEKQHEASALRTHPSLQLSSSSSRELSIMPRETSNNLGSVLEALQRAKLSLNQKLNNLPPSAGGATSSSAVKPSNLETDKVDSWRIPICSPGLFRLPIDYQFEANNPRALSGDSFLTHVTNRPFITPEIQRSFGQPRLSESPPIMPMHNLDPYVNRVLRSSAEDSYPFFPDVTSSLRPPLNEQAGESSRTSPSSERGLPPVMRLSSSYDPRVGPNMYR</sequence>
<feature type="region of interest" description="Disordered" evidence="2">
    <location>
        <begin position="252"/>
        <end position="390"/>
    </location>
</feature>
<dbReference type="EMBL" id="KI632289">
    <property type="protein sequence ID" value="EYU19796.1"/>
    <property type="molecule type" value="Genomic_DNA"/>
</dbReference>
<feature type="compositionally biased region" description="Polar residues" evidence="2">
    <location>
        <begin position="114"/>
        <end position="135"/>
    </location>
</feature>
<feature type="region of interest" description="Disordered" evidence="2">
    <location>
        <begin position="74"/>
        <end position="188"/>
    </location>
</feature>
<proteinExistence type="predicted"/>
<reference evidence="3 4" key="1">
    <citation type="journal article" date="2013" name="Proc. Natl. Acad. Sci. U.S.A.">
        <title>Fine-scale variation in meiotic recombination in Mimulus inferred from population shotgun sequencing.</title>
        <authorList>
            <person name="Hellsten U."/>
            <person name="Wright K.M."/>
            <person name="Jenkins J."/>
            <person name="Shu S."/>
            <person name="Yuan Y."/>
            <person name="Wessler S.R."/>
            <person name="Schmutz J."/>
            <person name="Willis J.H."/>
            <person name="Rokhsar D.S."/>
        </authorList>
    </citation>
    <scope>NUCLEOTIDE SEQUENCE [LARGE SCALE GENOMIC DNA]</scope>
    <source>
        <strain evidence="4">cv. DUN x IM62</strain>
    </source>
</reference>
<feature type="compositionally biased region" description="Polar residues" evidence="2">
    <location>
        <begin position="270"/>
        <end position="279"/>
    </location>
</feature>
<evidence type="ECO:0000313" key="4">
    <source>
        <dbReference type="Proteomes" id="UP000030748"/>
    </source>
</evidence>
<dbReference type="AlphaFoldDB" id="A0A022PVH4"/>